<keyword evidence="7 12" id="KW-0325">Glycoprotein</keyword>
<evidence type="ECO:0000256" key="11">
    <source>
        <dbReference type="ARBA" id="ARBA00046860"/>
    </source>
</evidence>
<evidence type="ECO:0000256" key="4">
    <source>
        <dbReference type="ARBA" id="ARBA00022525"/>
    </source>
</evidence>
<dbReference type="PRINTS" id="PR01236">
    <property type="entry name" value="TNFBETA"/>
</dbReference>
<dbReference type="InterPro" id="IPR021184">
    <property type="entry name" value="TNF_CS"/>
</dbReference>
<reference evidence="15" key="1">
    <citation type="journal article" date="2016" name="Immunogenetics">
        <title>Comparative genomic analysis of eutherian tumor necrosis factor ligand genes.</title>
        <authorList>
            <person name="Premzl M."/>
        </authorList>
    </citation>
    <scope>NUCLEOTIDE SEQUENCE</scope>
</reference>
<reference evidence="15" key="2">
    <citation type="journal article" date="2019" name="Gene Rep">
        <title>Eutherian third-party data gene collections.</title>
        <authorList>
            <person name="Premzl M."/>
        </authorList>
    </citation>
    <scope>NUCLEOTIDE SEQUENCE</scope>
</reference>
<dbReference type="InterPro" id="IPR006052">
    <property type="entry name" value="TNF_dom"/>
</dbReference>
<dbReference type="PRINTS" id="PR01234">
    <property type="entry name" value="TNECROSISFCT"/>
</dbReference>
<protein>
    <recommendedName>
        <fullName evidence="2 12">Lymphotoxin-alpha</fullName>
        <shortName evidence="12">LT-alpha</shortName>
    </recommendedName>
    <alternativeName>
        <fullName evidence="8 12">TNF-beta</fullName>
    </alternativeName>
    <alternativeName>
        <fullName evidence="9 12">Tumor necrosis factor ligand superfamily member 1</fullName>
    </alternativeName>
</protein>
<evidence type="ECO:0000259" key="14">
    <source>
        <dbReference type="PROSITE" id="PS50049"/>
    </source>
</evidence>
<feature type="transmembrane region" description="Helical" evidence="13">
    <location>
        <begin position="15"/>
        <end position="36"/>
    </location>
</feature>
<comment type="subcellular location">
    <subcellularLocation>
        <location evidence="12">Secreted</location>
    </subcellularLocation>
    <subcellularLocation>
        <location evidence="12">Membrane</location>
    </subcellularLocation>
</comment>
<dbReference type="EMBL" id="LN874417">
    <property type="protein sequence ID" value="CTQ86182.1"/>
    <property type="molecule type" value="mRNA"/>
</dbReference>
<dbReference type="GO" id="GO:0005615">
    <property type="term" value="C:extracellular space"/>
    <property type="evidence" value="ECO:0007669"/>
    <property type="project" value="UniProtKB-UniRule"/>
</dbReference>
<evidence type="ECO:0000256" key="6">
    <source>
        <dbReference type="ARBA" id="ARBA00023136"/>
    </source>
</evidence>
<dbReference type="AlphaFoldDB" id="A0A0U5J5Q2"/>
<keyword evidence="13" id="KW-1133">Transmembrane helix</keyword>
<dbReference type="Pfam" id="PF00229">
    <property type="entry name" value="TNF"/>
    <property type="match status" value="1"/>
</dbReference>
<evidence type="ECO:0000256" key="10">
    <source>
        <dbReference type="ARBA" id="ARBA00046146"/>
    </source>
</evidence>
<evidence type="ECO:0000256" key="12">
    <source>
        <dbReference type="RuleBase" id="RU368120"/>
    </source>
</evidence>
<evidence type="ECO:0000256" key="2">
    <source>
        <dbReference type="ARBA" id="ARBA00018403"/>
    </source>
</evidence>
<evidence type="ECO:0000313" key="15">
    <source>
        <dbReference type="EMBL" id="CTQ86182.1"/>
    </source>
</evidence>
<accession>A0A0U5J5Q2</accession>
<dbReference type="GO" id="GO:0016020">
    <property type="term" value="C:membrane"/>
    <property type="evidence" value="ECO:0007669"/>
    <property type="project" value="UniProtKB-SubCell"/>
</dbReference>
<dbReference type="InterPro" id="IPR006053">
    <property type="entry name" value="TNF"/>
</dbReference>
<dbReference type="PROSITE" id="PS00251">
    <property type="entry name" value="THD_1"/>
    <property type="match status" value="1"/>
</dbReference>
<name>A0A0U5J5Q2_DIPOR</name>
<keyword evidence="6 12" id="KW-0472">Membrane</keyword>
<dbReference type="GO" id="GO:2001238">
    <property type="term" value="P:positive regulation of extrinsic apoptotic signaling pathway"/>
    <property type="evidence" value="ECO:0007669"/>
    <property type="project" value="TreeGrafter"/>
</dbReference>
<comment type="function">
    <text evidence="10 12">Cytokine that in its homotrimeric form binds to TNFRSF1A/TNFR1, TNFRSF1B/TNFBR and TNFRSF14/HVEM. In its heterotrimeric form with LTB binds to TNFRSF3/LTBR. Lymphotoxin is produced by lymphocytes and is cytotoxic for a wide range of tumor cells in vitro and in vivo.</text>
</comment>
<dbReference type="SUPFAM" id="SSF49842">
    <property type="entry name" value="TNF-like"/>
    <property type="match status" value="1"/>
</dbReference>
<keyword evidence="5 12" id="KW-0732">Signal</keyword>
<keyword evidence="3 12" id="KW-0202">Cytokine</keyword>
<dbReference type="GO" id="GO:0006959">
    <property type="term" value="P:humoral immune response"/>
    <property type="evidence" value="ECO:0007669"/>
    <property type="project" value="UniProtKB-UniRule"/>
</dbReference>
<proteinExistence type="evidence at transcript level"/>
<dbReference type="SMART" id="SM00207">
    <property type="entry name" value="TNF"/>
    <property type="match status" value="1"/>
</dbReference>
<evidence type="ECO:0000256" key="5">
    <source>
        <dbReference type="ARBA" id="ARBA00022729"/>
    </source>
</evidence>
<comment type="subunit">
    <text evidence="11 12">Homotrimer, and heterotrimer of either two LTB and one LTA subunits or (less prevalent) two LTA and one LTB subunits. Interacts with TNFRSF14.</text>
</comment>
<evidence type="ECO:0000256" key="13">
    <source>
        <dbReference type="SAM" id="Phobius"/>
    </source>
</evidence>
<feature type="domain" description="THD" evidence="14">
    <location>
        <begin position="127"/>
        <end position="266"/>
    </location>
</feature>
<dbReference type="GO" id="GO:0005164">
    <property type="term" value="F:tumor necrosis factor receptor binding"/>
    <property type="evidence" value="ECO:0007669"/>
    <property type="project" value="UniProtKB-UniRule"/>
</dbReference>
<feature type="transmembrane region" description="Helical" evidence="13">
    <location>
        <begin position="75"/>
        <end position="98"/>
    </location>
</feature>
<comment type="similarity">
    <text evidence="1 12">Belongs to the tumor necrosis factor family.</text>
</comment>
<evidence type="ECO:0000256" key="9">
    <source>
        <dbReference type="ARBA" id="ARBA00033263"/>
    </source>
</evidence>
<gene>
    <name evidence="15" type="primary">TNLG1E</name>
</gene>
<feature type="transmembrane region" description="Helical" evidence="13">
    <location>
        <begin position="48"/>
        <end position="69"/>
    </location>
</feature>
<evidence type="ECO:0000256" key="8">
    <source>
        <dbReference type="ARBA" id="ARBA00033253"/>
    </source>
</evidence>
<keyword evidence="13" id="KW-0812">Transmembrane</keyword>
<dbReference type="Gene3D" id="2.60.120.40">
    <property type="match status" value="1"/>
</dbReference>
<dbReference type="GO" id="GO:0043123">
    <property type="term" value="P:positive regulation of canonical NF-kappaB signal transduction"/>
    <property type="evidence" value="ECO:0007669"/>
    <property type="project" value="TreeGrafter"/>
</dbReference>
<dbReference type="GO" id="GO:0005125">
    <property type="term" value="F:cytokine activity"/>
    <property type="evidence" value="ECO:0007669"/>
    <property type="project" value="UniProtKB-UniRule"/>
</dbReference>
<dbReference type="PANTHER" id="PTHR11471">
    <property type="entry name" value="TUMOR NECROSIS FACTOR FAMILY MEMBER"/>
    <property type="match status" value="1"/>
</dbReference>
<sequence>MYSLMVSLSSPSLHLSPSTFLCLPWGLCTCVWSAFLSQCDCPHRQAGGLFSAMGPAPFIVSLSLSLQIFPMTPPGHLHLLRVLGSPFLLLLGLLLLALPPGAQGLTRIGQSTDQHPHKHSFYGTFNPIAHLVGDIHTPGSLSWTANTDRTFLHGFTVNNNTLVVPTAGLYFVYSQVFFSGNSCPSDGTPLLLTHEVQLFSSQYPNHVPILSAQTSLCPGIEGPWMRSLYVGAVFVLTQGDQLSTQTNGLSHLDLRPSSVYFGAFSL</sequence>
<dbReference type="PROSITE" id="PS50049">
    <property type="entry name" value="THD_2"/>
    <property type="match status" value="1"/>
</dbReference>
<keyword evidence="4 12" id="KW-0964">Secreted</keyword>
<evidence type="ECO:0000256" key="3">
    <source>
        <dbReference type="ARBA" id="ARBA00022514"/>
    </source>
</evidence>
<organism evidence="15">
    <name type="scientific">Dipodomys ordii</name>
    <name type="common">Ord's kangaroo rat</name>
    <dbReference type="NCBI Taxonomy" id="10020"/>
    <lineage>
        <taxon>Eukaryota</taxon>
        <taxon>Metazoa</taxon>
        <taxon>Chordata</taxon>
        <taxon>Craniata</taxon>
        <taxon>Vertebrata</taxon>
        <taxon>Euteleostomi</taxon>
        <taxon>Mammalia</taxon>
        <taxon>Eutheria</taxon>
        <taxon>Euarchontoglires</taxon>
        <taxon>Glires</taxon>
        <taxon>Rodentia</taxon>
        <taxon>Castorimorpha</taxon>
        <taxon>Heteromyidae</taxon>
        <taxon>Dipodomyinae</taxon>
        <taxon>Dipodomys</taxon>
    </lineage>
</organism>
<dbReference type="InterPro" id="IPR002960">
    <property type="entry name" value="TNF_beta"/>
</dbReference>
<dbReference type="PANTHER" id="PTHR11471:SF31">
    <property type="entry name" value="LYMPHOTOXIN-ALPHA"/>
    <property type="match status" value="1"/>
</dbReference>
<evidence type="ECO:0000256" key="7">
    <source>
        <dbReference type="ARBA" id="ARBA00023180"/>
    </source>
</evidence>
<evidence type="ECO:0000256" key="1">
    <source>
        <dbReference type="ARBA" id="ARBA00008670"/>
    </source>
</evidence>
<dbReference type="CDD" id="cd00184">
    <property type="entry name" value="TNF"/>
    <property type="match status" value="1"/>
</dbReference>
<dbReference type="InterPro" id="IPR008983">
    <property type="entry name" value="Tumour_necrosis_fac-like_dom"/>
</dbReference>